<name>A0A8H4RN49_9HELO</name>
<dbReference type="AlphaFoldDB" id="A0A8H4RN49"/>
<feature type="region of interest" description="Disordered" evidence="1">
    <location>
        <begin position="1"/>
        <end position="20"/>
    </location>
</feature>
<evidence type="ECO:0000313" key="2">
    <source>
        <dbReference type="EMBL" id="KAF4633034.1"/>
    </source>
</evidence>
<protein>
    <submittedName>
        <fullName evidence="2">Uncharacterized protein</fullName>
    </submittedName>
</protein>
<accession>A0A8H4RN49</accession>
<feature type="compositionally biased region" description="Basic and acidic residues" evidence="1">
    <location>
        <begin position="1"/>
        <end position="15"/>
    </location>
</feature>
<evidence type="ECO:0000256" key="1">
    <source>
        <dbReference type="SAM" id="MobiDB-lite"/>
    </source>
</evidence>
<evidence type="ECO:0000313" key="3">
    <source>
        <dbReference type="Proteomes" id="UP000566819"/>
    </source>
</evidence>
<proteinExistence type="predicted"/>
<reference evidence="2 3" key="1">
    <citation type="submission" date="2020-03" db="EMBL/GenBank/DDBJ databases">
        <title>Draft Genome Sequence of Cudoniella acicularis.</title>
        <authorList>
            <person name="Buettner E."/>
            <person name="Kellner H."/>
        </authorList>
    </citation>
    <scope>NUCLEOTIDE SEQUENCE [LARGE SCALE GENOMIC DNA]</scope>
    <source>
        <strain evidence="2 3">DSM 108380</strain>
    </source>
</reference>
<dbReference type="EMBL" id="JAAMPI010000295">
    <property type="protein sequence ID" value="KAF4633034.1"/>
    <property type="molecule type" value="Genomic_DNA"/>
</dbReference>
<dbReference type="Proteomes" id="UP000566819">
    <property type="component" value="Unassembled WGS sequence"/>
</dbReference>
<gene>
    <name evidence="2" type="ORF">G7Y89_g5090</name>
</gene>
<comment type="caution">
    <text evidence="2">The sequence shown here is derived from an EMBL/GenBank/DDBJ whole genome shotgun (WGS) entry which is preliminary data.</text>
</comment>
<sequence>MRLKGARDCSRRLSNDNDNPAVKVGGVEELLVACLLVQKGDVNWWHKHHDAKPGFGEMLRIGKSNPSRVMRVHPKADLCEVDIRRGTKRPFRGEGSSRPTGKTLINRRSWEGLGALGGPYSRLRGLREAGVTKINSRAALAELEAYEGWGPPRSTGPDETPRLSVILAPFGCYSRILVQLEAALERAASVHTA</sequence>
<organism evidence="2 3">
    <name type="scientific">Cudoniella acicularis</name>
    <dbReference type="NCBI Taxonomy" id="354080"/>
    <lineage>
        <taxon>Eukaryota</taxon>
        <taxon>Fungi</taxon>
        <taxon>Dikarya</taxon>
        <taxon>Ascomycota</taxon>
        <taxon>Pezizomycotina</taxon>
        <taxon>Leotiomycetes</taxon>
        <taxon>Helotiales</taxon>
        <taxon>Tricladiaceae</taxon>
        <taxon>Cudoniella</taxon>
    </lineage>
</organism>
<keyword evidence="3" id="KW-1185">Reference proteome</keyword>